<dbReference type="Proteomes" id="UP000247807">
    <property type="component" value="Unassembled WGS sequence"/>
</dbReference>
<reference evidence="2 3" key="1">
    <citation type="journal article" date="2018" name="Appl. Environ. Microbiol.">
        <title>Genome rearrangement shapes Prochlorococcus ecological adaptation.</title>
        <authorList>
            <person name="Yan W."/>
            <person name="Wei S."/>
            <person name="Wang Q."/>
            <person name="Xiao X."/>
            <person name="Zeng Q."/>
            <person name="Jiao N."/>
            <person name="Zhang R."/>
        </authorList>
    </citation>
    <scope>NUCLEOTIDE SEQUENCE [LARGE SCALE GENOMIC DNA]</scope>
    <source>
        <strain evidence="2 3">XMU1408</strain>
    </source>
</reference>
<dbReference type="EMBL" id="QJUE01000005">
    <property type="protein sequence ID" value="PYE01136.1"/>
    <property type="molecule type" value="Genomic_DNA"/>
</dbReference>
<evidence type="ECO:0000313" key="2">
    <source>
        <dbReference type="EMBL" id="PYE01136.1"/>
    </source>
</evidence>
<sequence length="117" mass="13486">MEKLVEIIKKTYDHKACLEIANTGCSNGACNRHNYQADTLLLYMSYSDEIIKYTSERLGYSFLSNLARDFGSPLKDHKDQFSWQDVVSACPNKDDFKHALVWKFIELVAKEKSLEIT</sequence>
<dbReference type="AlphaFoldDB" id="A0A318QWC4"/>
<organism evidence="2 3">
    <name type="scientific">Prochlorococcus marinus XMU1408</name>
    <dbReference type="NCBI Taxonomy" id="2213228"/>
    <lineage>
        <taxon>Bacteria</taxon>
        <taxon>Bacillati</taxon>
        <taxon>Cyanobacteriota</taxon>
        <taxon>Cyanophyceae</taxon>
        <taxon>Synechococcales</taxon>
        <taxon>Prochlorococcaceae</taxon>
        <taxon>Prochlorococcus</taxon>
    </lineage>
</organism>
<comment type="caution">
    <text evidence="2">The sequence shown here is derived from an EMBL/GenBank/DDBJ whole genome shotgun (WGS) entry which is preliminary data.</text>
</comment>
<dbReference type="OrthoDB" id="540446at2"/>
<name>A0A318QWC4_PROMR</name>
<evidence type="ECO:0000259" key="1">
    <source>
        <dbReference type="Pfam" id="PF23864"/>
    </source>
</evidence>
<proteinExistence type="predicted"/>
<protein>
    <recommendedName>
        <fullName evidence="1">DUF7222 domain-containing protein</fullName>
    </recommendedName>
</protein>
<dbReference type="Pfam" id="PF23864">
    <property type="entry name" value="DUF7222"/>
    <property type="match status" value="1"/>
</dbReference>
<dbReference type="InterPro" id="IPR055646">
    <property type="entry name" value="DUF7222"/>
</dbReference>
<gene>
    <name evidence="2" type="ORF">DNJ73_06825</name>
</gene>
<accession>A0A318QWC4</accession>
<evidence type="ECO:0000313" key="3">
    <source>
        <dbReference type="Proteomes" id="UP000247807"/>
    </source>
</evidence>
<feature type="domain" description="DUF7222" evidence="1">
    <location>
        <begin position="6"/>
        <end position="110"/>
    </location>
</feature>